<evidence type="ECO:0008006" key="4">
    <source>
        <dbReference type="Google" id="ProtNLM"/>
    </source>
</evidence>
<reference evidence="2" key="1">
    <citation type="journal article" date="2022" name="bioRxiv">
        <title>Sequencing and chromosome-scale assembly of the giantPleurodeles waltlgenome.</title>
        <authorList>
            <person name="Brown T."/>
            <person name="Elewa A."/>
            <person name="Iarovenko S."/>
            <person name="Subramanian E."/>
            <person name="Araus A.J."/>
            <person name="Petzold A."/>
            <person name="Susuki M."/>
            <person name="Suzuki K.-i.T."/>
            <person name="Hayashi T."/>
            <person name="Toyoda A."/>
            <person name="Oliveira C."/>
            <person name="Osipova E."/>
            <person name="Leigh N.D."/>
            <person name="Simon A."/>
            <person name="Yun M.H."/>
        </authorList>
    </citation>
    <scope>NUCLEOTIDE SEQUENCE</scope>
    <source>
        <strain evidence="2">20211129_DDA</strain>
        <tissue evidence="2">Liver</tissue>
    </source>
</reference>
<accession>A0AAV7VUR3</accession>
<organism evidence="2 3">
    <name type="scientific">Pleurodeles waltl</name>
    <name type="common">Iberian ribbed newt</name>
    <dbReference type="NCBI Taxonomy" id="8319"/>
    <lineage>
        <taxon>Eukaryota</taxon>
        <taxon>Metazoa</taxon>
        <taxon>Chordata</taxon>
        <taxon>Craniata</taxon>
        <taxon>Vertebrata</taxon>
        <taxon>Euteleostomi</taxon>
        <taxon>Amphibia</taxon>
        <taxon>Batrachia</taxon>
        <taxon>Caudata</taxon>
        <taxon>Salamandroidea</taxon>
        <taxon>Salamandridae</taxon>
        <taxon>Pleurodelinae</taxon>
        <taxon>Pleurodeles</taxon>
    </lineage>
</organism>
<protein>
    <recommendedName>
        <fullName evidence="4">Secreted protein</fullName>
    </recommendedName>
</protein>
<dbReference type="EMBL" id="JANPWB010000002">
    <property type="protein sequence ID" value="KAJ1204569.1"/>
    <property type="molecule type" value="Genomic_DNA"/>
</dbReference>
<gene>
    <name evidence="2" type="ORF">NDU88_000015</name>
</gene>
<dbReference type="Proteomes" id="UP001066276">
    <property type="component" value="Chromosome 1_2"/>
</dbReference>
<evidence type="ECO:0000313" key="2">
    <source>
        <dbReference type="EMBL" id="KAJ1204569.1"/>
    </source>
</evidence>
<evidence type="ECO:0000313" key="3">
    <source>
        <dbReference type="Proteomes" id="UP001066276"/>
    </source>
</evidence>
<proteinExistence type="predicted"/>
<name>A0AAV7VUR3_PLEWA</name>
<feature type="region of interest" description="Disordered" evidence="1">
    <location>
        <begin position="11"/>
        <end position="33"/>
    </location>
</feature>
<keyword evidence="3" id="KW-1185">Reference proteome</keyword>
<evidence type="ECO:0000256" key="1">
    <source>
        <dbReference type="SAM" id="MobiDB-lite"/>
    </source>
</evidence>
<comment type="caution">
    <text evidence="2">The sequence shown here is derived from an EMBL/GenBank/DDBJ whole genome shotgun (WGS) entry which is preliminary data.</text>
</comment>
<sequence length="178" mass="19522">MPPVGALALLGPVWGEDGGSQSRGRGAKGAQQNVLVARGRASYPRPLRPDWEASEVSSRRPRGLLSVSRVLRCLRNCPIRSSTQLAGSDSVRPHPRPGCRDRRVRLLAWSRCPHQQSHVQHLLFFRNGGVLWRIFIRAESGAVLYATALVAMLATPPAWTACLCGLEYRSSGHVCAEH</sequence>
<dbReference type="AlphaFoldDB" id="A0AAV7VUR3"/>